<evidence type="ECO:0000313" key="5">
    <source>
        <dbReference type="Proteomes" id="UP000250780"/>
    </source>
</evidence>
<keyword evidence="2 4" id="KW-0560">Oxidoreductase</keyword>
<proteinExistence type="predicted"/>
<reference evidence="4 5" key="1">
    <citation type="submission" date="2018-06" db="EMBL/GenBank/DDBJ databases">
        <authorList>
            <consortium name="Pathogen Informatics"/>
            <person name="Doyle S."/>
        </authorList>
    </citation>
    <scope>NUCLEOTIDE SEQUENCE [LARGE SCALE GENOMIC DNA]</scope>
    <source>
        <strain evidence="4 5">NCTC9073</strain>
    </source>
</reference>
<name>A0A2X1MV72_ECOLX</name>
<dbReference type="InterPro" id="IPR003953">
    <property type="entry name" value="FAD-dep_OxRdtase_2_FAD-bd"/>
</dbReference>
<evidence type="ECO:0000259" key="3">
    <source>
        <dbReference type="Pfam" id="PF00890"/>
    </source>
</evidence>
<gene>
    <name evidence="4" type="primary">glpB_2</name>
    <name evidence="4" type="ORF">NCTC9073_01646</name>
</gene>
<keyword evidence="1" id="KW-0285">Flavoprotein</keyword>
<dbReference type="EMBL" id="UASD01000007">
    <property type="protein sequence ID" value="SPX10351.1"/>
    <property type="molecule type" value="Genomic_DNA"/>
</dbReference>
<evidence type="ECO:0000256" key="2">
    <source>
        <dbReference type="ARBA" id="ARBA00023002"/>
    </source>
</evidence>
<evidence type="ECO:0000256" key="1">
    <source>
        <dbReference type="ARBA" id="ARBA00022630"/>
    </source>
</evidence>
<protein>
    <submittedName>
        <fullName evidence="4">Anaerobic glycerol-3-phosphate dehydrogenase subunit B</fullName>
        <ecNumber evidence="4">1.1.5.3</ecNumber>
    </submittedName>
</protein>
<dbReference type="AlphaFoldDB" id="A0A2X1MV72"/>
<dbReference type="GO" id="GO:0004368">
    <property type="term" value="F:glycerol-3-phosphate dehydrogenase (quinone) activity"/>
    <property type="evidence" value="ECO:0007669"/>
    <property type="project" value="UniProtKB-EC"/>
</dbReference>
<dbReference type="Pfam" id="PF00890">
    <property type="entry name" value="FAD_binding_2"/>
    <property type="match status" value="1"/>
</dbReference>
<accession>A0A2X1MV72</accession>
<organism evidence="4 5">
    <name type="scientific">Escherichia coli</name>
    <dbReference type="NCBI Taxonomy" id="562"/>
    <lineage>
        <taxon>Bacteria</taxon>
        <taxon>Pseudomonadati</taxon>
        <taxon>Pseudomonadota</taxon>
        <taxon>Gammaproteobacteria</taxon>
        <taxon>Enterobacterales</taxon>
        <taxon>Enterobacteriaceae</taxon>
        <taxon>Escherichia</taxon>
    </lineage>
</organism>
<sequence length="90" mass="10053">MNIARFLDNEENWPLLLDALIPVANTCEMILMPACFGLADDKLWRWLNEKLPCSLMLLPTLPPSVLGIRLQTSYSASLCARVACGCRAMK</sequence>
<dbReference type="EC" id="1.1.5.3" evidence="4"/>
<feature type="domain" description="FAD-dependent oxidoreductase 2 FAD-binding" evidence="3">
    <location>
        <begin position="2"/>
        <end position="73"/>
    </location>
</feature>
<evidence type="ECO:0000313" key="4">
    <source>
        <dbReference type="EMBL" id="SPX10351.1"/>
    </source>
</evidence>
<dbReference type="Proteomes" id="UP000250780">
    <property type="component" value="Unassembled WGS sequence"/>
</dbReference>